<evidence type="ECO:0000313" key="3">
    <source>
        <dbReference type="Proteomes" id="UP000321058"/>
    </source>
</evidence>
<reference evidence="2 3" key="1">
    <citation type="submission" date="2019-07" db="EMBL/GenBank/DDBJ databases">
        <title>Whole genome shotgun sequence of Reyranella soli NBRC 108950.</title>
        <authorList>
            <person name="Hosoyama A."/>
            <person name="Uohara A."/>
            <person name="Ohji S."/>
            <person name="Ichikawa N."/>
        </authorList>
    </citation>
    <scope>NUCLEOTIDE SEQUENCE [LARGE SCALE GENOMIC DNA]</scope>
    <source>
        <strain evidence="2 3">NBRC 108950</strain>
    </source>
</reference>
<dbReference type="PIRSF" id="PIRSF032131">
    <property type="entry name" value="UCP032131"/>
    <property type="match status" value="1"/>
</dbReference>
<dbReference type="RefSeq" id="WP_147155661.1">
    <property type="nucleotide sequence ID" value="NZ_BKAJ01000158.1"/>
</dbReference>
<gene>
    <name evidence="2" type="ORF">RSO01_74780</name>
</gene>
<name>A0A512NN08_9HYPH</name>
<dbReference type="EMBL" id="BKAJ01000158">
    <property type="protein sequence ID" value="GEP60312.1"/>
    <property type="molecule type" value="Genomic_DNA"/>
</dbReference>
<protein>
    <submittedName>
        <fullName evidence="2">Uncharacterized protein</fullName>
    </submittedName>
</protein>
<accession>A0A512NN08</accession>
<dbReference type="AlphaFoldDB" id="A0A512NN08"/>
<comment type="caution">
    <text evidence="2">The sequence shown here is derived from an EMBL/GenBank/DDBJ whole genome shotgun (WGS) entry which is preliminary data.</text>
</comment>
<evidence type="ECO:0000256" key="1">
    <source>
        <dbReference type="SAM" id="MobiDB-lite"/>
    </source>
</evidence>
<evidence type="ECO:0000313" key="2">
    <source>
        <dbReference type="EMBL" id="GEP60312.1"/>
    </source>
</evidence>
<sequence length="162" mass="18156">MILYRLRCSKGHEFESWFKDSRTYERQEKKSLIGCAVCGDGKVERAPMAPRLGKGSKKVEVEKPVAEASAAPAAPSPDQQQQMAALARHMPKELREALLKVRAEVEKNCEHVGDKFADEARKIHYGESDKRGIYGETSEEEAEALAEEGIEFGRLPWIPRGN</sequence>
<dbReference type="OrthoDB" id="9799894at2"/>
<organism evidence="2 3">
    <name type="scientific">Reyranella soli</name>
    <dbReference type="NCBI Taxonomy" id="1230389"/>
    <lineage>
        <taxon>Bacteria</taxon>
        <taxon>Pseudomonadati</taxon>
        <taxon>Pseudomonadota</taxon>
        <taxon>Alphaproteobacteria</taxon>
        <taxon>Hyphomicrobiales</taxon>
        <taxon>Reyranellaceae</taxon>
        <taxon>Reyranella</taxon>
    </lineage>
</organism>
<keyword evidence="3" id="KW-1185">Reference proteome</keyword>
<dbReference type="InterPro" id="IPR009562">
    <property type="entry name" value="DUF1178"/>
</dbReference>
<proteinExistence type="predicted"/>
<dbReference type="Proteomes" id="UP000321058">
    <property type="component" value="Unassembled WGS sequence"/>
</dbReference>
<feature type="region of interest" description="Disordered" evidence="1">
    <location>
        <begin position="46"/>
        <end position="86"/>
    </location>
</feature>
<dbReference type="Pfam" id="PF06676">
    <property type="entry name" value="DUF1178"/>
    <property type="match status" value="1"/>
</dbReference>